<dbReference type="UniPathway" id="UPA00085"/>
<dbReference type="InterPro" id="IPR004570">
    <property type="entry name" value="Phosphatidylglycerol_P_synth"/>
</dbReference>
<evidence type="ECO:0000256" key="11">
    <source>
        <dbReference type="NCBIfam" id="TIGR00560"/>
    </source>
</evidence>
<keyword evidence="4 12" id="KW-0808">Transferase</keyword>
<dbReference type="GO" id="GO:0046474">
    <property type="term" value="P:glycerophospholipid biosynthetic process"/>
    <property type="evidence" value="ECO:0007669"/>
    <property type="project" value="TreeGrafter"/>
</dbReference>
<reference evidence="15 17" key="2">
    <citation type="submission" date="2020-02" db="EMBL/GenBank/DDBJ databases">
        <title>The WGS of Modestobacter muralis DSM 100205.</title>
        <authorList>
            <person name="Jiang Z."/>
        </authorList>
    </citation>
    <scope>NUCLEOTIDE SEQUENCE [LARGE SCALE GENOMIC DNA]</scope>
    <source>
        <strain evidence="15 17">DSM 100205</strain>
    </source>
</reference>
<dbReference type="EC" id="2.7.8.5" evidence="11"/>
<evidence type="ECO:0000313" key="16">
    <source>
        <dbReference type="Proteomes" id="UP000468828"/>
    </source>
</evidence>
<evidence type="ECO:0000313" key="15">
    <source>
        <dbReference type="EMBL" id="NEN49337.1"/>
    </source>
</evidence>
<evidence type="ECO:0000256" key="13">
    <source>
        <dbReference type="SAM" id="Phobius"/>
    </source>
</evidence>
<evidence type="ECO:0000256" key="3">
    <source>
        <dbReference type="ARBA" id="ARBA00022516"/>
    </source>
</evidence>
<dbReference type="PROSITE" id="PS00379">
    <property type="entry name" value="CDP_ALCOHOL_P_TRANSF"/>
    <property type="match status" value="1"/>
</dbReference>
<feature type="transmembrane region" description="Helical" evidence="13">
    <location>
        <begin position="96"/>
        <end position="121"/>
    </location>
</feature>
<dbReference type="InterPro" id="IPR000462">
    <property type="entry name" value="CDP-OH_P_trans"/>
</dbReference>
<dbReference type="InterPro" id="IPR048254">
    <property type="entry name" value="CDP_ALCOHOL_P_TRANSF_CS"/>
</dbReference>
<dbReference type="InterPro" id="IPR043130">
    <property type="entry name" value="CDP-OH_PTrfase_TM_dom"/>
</dbReference>
<feature type="transmembrane region" description="Helical" evidence="13">
    <location>
        <begin position="25"/>
        <end position="45"/>
    </location>
</feature>
<evidence type="ECO:0000313" key="17">
    <source>
        <dbReference type="Proteomes" id="UP000471152"/>
    </source>
</evidence>
<dbReference type="Gene3D" id="1.20.120.1760">
    <property type="match status" value="1"/>
</dbReference>
<dbReference type="PANTHER" id="PTHR14269:SF52">
    <property type="entry name" value="PHOSPHATIDYLGLYCEROPHOSPHATE SYNTHASE-RELATED"/>
    <property type="match status" value="1"/>
</dbReference>
<evidence type="ECO:0000256" key="9">
    <source>
        <dbReference type="ARBA" id="ARBA00023209"/>
    </source>
</evidence>
<dbReference type="EMBL" id="JAAGWB010000001">
    <property type="protein sequence ID" value="NEN49337.1"/>
    <property type="molecule type" value="Genomic_DNA"/>
</dbReference>
<evidence type="ECO:0000256" key="6">
    <source>
        <dbReference type="ARBA" id="ARBA00022989"/>
    </source>
</evidence>
<dbReference type="GO" id="GO:0016020">
    <property type="term" value="C:membrane"/>
    <property type="evidence" value="ECO:0007669"/>
    <property type="project" value="UniProtKB-SubCell"/>
</dbReference>
<evidence type="ECO:0000256" key="8">
    <source>
        <dbReference type="ARBA" id="ARBA00023136"/>
    </source>
</evidence>
<dbReference type="InterPro" id="IPR050324">
    <property type="entry name" value="CDP-alcohol_PTase-I"/>
</dbReference>
<evidence type="ECO:0000256" key="5">
    <source>
        <dbReference type="ARBA" id="ARBA00022692"/>
    </source>
</evidence>
<keyword evidence="6 13" id="KW-1133">Transmembrane helix</keyword>
<dbReference type="Proteomes" id="UP000468828">
    <property type="component" value="Unassembled WGS sequence"/>
</dbReference>
<protein>
    <recommendedName>
        <fullName evidence="11">CDP-diacylglycerol--glycerol-3-phosphate 3-phosphatidyltransferase</fullName>
        <ecNumber evidence="11">2.7.8.5</ecNumber>
    </recommendedName>
</protein>
<evidence type="ECO:0000256" key="10">
    <source>
        <dbReference type="ARBA" id="ARBA00023264"/>
    </source>
</evidence>
<reference evidence="14 16" key="1">
    <citation type="submission" date="2020-01" db="EMBL/GenBank/DDBJ databases">
        <title>the WGS Modestobacter muralis CPCC 204518.</title>
        <authorList>
            <person name="Jiang Z."/>
        </authorList>
    </citation>
    <scope>NUCLEOTIDE SEQUENCE [LARGE SCALE GENOMIC DNA]</scope>
    <source>
        <strain evidence="14 16">DSM 100205</strain>
    </source>
</reference>
<accession>A0A6P0EP94</accession>
<evidence type="ECO:0000313" key="14">
    <source>
        <dbReference type="EMBL" id="NEK92570.1"/>
    </source>
</evidence>
<dbReference type="EMBL" id="JAAGWH010000001">
    <property type="protein sequence ID" value="NEK92570.1"/>
    <property type="molecule type" value="Genomic_DNA"/>
</dbReference>
<dbReference type="Pfam" id="PF01066">
    <property type="entry name" value="CDP-OH_P_transf"/>
    <property type="match status" value="1"/>
</dbReference>
<dbReference type="GO" id="GO:0008444">
    <property type="term" value="F:CDP-diacylglycerol-glycerol-3-phosphate 3-phosphatidyltransferase activity"/>
    <property type="evidence" value="ECO:0007669"/>
    <property type="project" value="UniProtKB-UniRule"/>
</dbReference>
<dbReference type="RefSeq" id="WP_163608894.1">
    <property type="nucleotide sequence ID" value="NZ_JAAGWB010000001.1"/>
</dbReference>
<keyword evidence="16" id="KW-1185">Reference proteome</keyword>
<proteinExistence type="inferred from homology"/>
<keyword evidence="7" id="KW-0443">Lipid metabolism</keyword>
<dbReference type="AlphaFoldDB" id="A0A6P0EP94"/>
<keyword evidence="5 13" id="KW-0812">Transmembrane</keyword>
<dbReference type="PANTHER" id="PTHR14269">
    <property type="entry name" value="CDP-DIACYLGLYCEROL--GLYCEROL-3-PHOSPHATE 3-PHOSPHATIDYLTRANSFERASE-RELATED"/>
    <property type="match status" value="1"/>
</dbReference>
<keyword evidence="3" id="KW-0444">Lipid biosynthesis</keyword>
<comment type="subcellular location">
    <subcellularLocation>
        <location evidence="1">Membrane</location>
        <topology evidence="1">Multi-pass membrane protein</topology>
    </subcellularLocation>
</comment>
<evidence type="ECO:0000256" key="4">
    <source>
        <dbReference type="ARBA" id="ARBA00022679"/>
    </source>
</evidence>
<comment type="caution">
    <text evidence="14">The sequence shown here is derived from an EMBL/GenBank/DDBJ whole genome shotgun (WGS) entry which is preliminary data.</text>
</comment>
<evidence type="ECO:0000256" key="7">
    <source>
        <dbReference type="ARBA" id="ARBA00023098"/>
    </source>
</evidence>
<evidence type="ECO:0000256" key="1">
    <source>
        <dbReference type="ARBA" id="ARBA00004141"/>
    </source>
</evidence>
<sequence length="231" mass="24541">MSALGPDGAADPAATPPQTARLVNLPNALTVLRLAVVPLFALLLLSDGGMDDERRYWATLFFALAIITDRYDGMIARRTNQVTEFGKLADPIADKALTGTALLGLSVLGLLPWWVTVVVLVREVGVTLLRFWVIRHGVIAASRGGKAKTVLQALAIGMYILPLDGLFGTARWWVMAAAVVLTVVTGIDYVYRALTLRRTSARAMAAAAERRAAGGTGRGAGTGEARRDTAA</sequence>
<feature type="transmembrane region" description="Helical" evidence="13">
    <location>
        <begin position="173"/>
        <end position="194"/>
    </location>
</feature>
<organism evidence="14 16">
    <name type="scientific">Modestobacter muralis</name>
    <dbReference type="NCBI Taxonomy" id="1608614"/>
    <lineage>
        <taxon>Bacteria</taxon>
        <taxon>Bacillati</taxon>
        <taxon>Actinomycetota</taxon>
        <taxon>Actinomycetes</taxon>
        <taxon>Geodermatophilales</taxon>
        <taxon>Geodermatophilaceae</taxon>
        <taxon>Modestobacter</taxon>
    </lineage>
</organism>
<name>A0A6P0EP94_9ACTN</name>
<keyword evidence="9" id="KW-0594">Phospholipid biosynthesis</keyword>
<gene>
    <name evidence="14" type="primary">pgsA</name>
    <name evidence="15" type="ORF">G3R41_00060</name>
    <name evidence="14" type="ORF">GCU67_00060</name>
</gene>
<keyword evidence="10" id="KW-1208">Phospholipid metabolism</keyword>
<evidence type="ECO:0000256" key="12">
    <source>
        <dbReference type="RuleBase" id="RU003750"/>
    </source>
</evidence>
<dbReference type="NCBIfam" id="TIGR00560">
    <property type="entry name" value="pgsA"/>
    <property type="match status" value="1"/>
</dbReference>
<keyword evidence="8 13" id="KW-0472">Membrane</keyword>
<dbReference type="Proteomes" id="UP000471152">
    <property type="component" value="Unassembled WGS sequence"/>
</dbReference>
<evidence type="ECO:0000256" key="2">
    <source>
        <dbReference type="ARBA" id="ARBA00010441"/>
    </source>
</evidence>
<comment type="similarity">
    <text evidence="2 12">Belongs to the CDP-alcohol phosphatidyltransferase class-I family.</text>
</comment>